<keyword evidence="5" id="KW-1185">Reference proteome</keyword>
<dbReference type="GO" id="GO:0016460">
    <property type="term" value="C:myosin II complex"/>
    <property type="evidence" value="ECO:0007669"/>
    <property type="project" value="TreeGrafter"/>
</dbReference>
<dbReference type="EMBL" id="CAJNOC010003083">
    <property type="protein sequence ID" value="CAF0966943.1"/>
    <property type="molecule type" value="Genomic_DNA"/>
</dbReference>
<name>A0A814EEM2_9BILA</name>
<comment type="caution">
    <text evidence="4">The sequence shown here is derived from an EMBL/GenBank/DDBJ whole genome shotgun (WGS) entry which is preliminary data.</text>
</comment>
<proteinExistence type="predicted"/>
<feature type="domain" description="EF-hand" evidence="3">
    <location>
        <begin position="81"/>
        <end position="116"/>
    </location>
</feature>
<dbReference type="PANTHER" id="PTHR23048">
    <property type="entry name" value="MYOSIN LIGHT CHAIN 1, 3"/>
    <property type="match status" value="1"/>
</dbReference>
<feature type="domain" description="EF-hand" evidence="3">
    <location>
        <begin position="117"/>
        <end position="150"/>
    </location>
</feature>
<dbReference type="OrthoDB" id="26525at2759"/>
<dbReference type="InterPro" id="IPR011992">
    <property type="entry name" value="EF-hand-dom_pair"/>
</dbReference>
<evidence type="ECO:0000259" key="3">
    <source>
        <dbReference type="PROSITE" id="PS50222"/>
    </source>
</evidence>
<keyword evidence="1" id="KW-0677">Repeat</keyword>
<dbReference type="InterPro" id="IPR050230">
    <property type="entry name" value="CALM/Myosin/TropC-like"/>
</dbReference>
<feature type="domain" description="EF-hand" evidence="3">
    <location>
        <begin position="44"/>
        <end position="79"/>
    </location>
</feature>
<dbReference type="PROSITE" id="PS00018">
    <property type="entry name" value="EF_HAND_1"/>
    <property type="match status" value="4"/>
</dbReference>
<dbReference type="SMART" id="SM00054">
    <property type="entry name" value="EFh"/>
    <property type="match status" value="4"/>
</dbReference>
<dbReference type="FunFam" id="1.10.238.10:FF:000527">
    <property type="entry name" value="Calmodulin-3"/>
    <property type="match status" value="1"/>
</dbReference>
<reference evidence="4" key="1">
    <citation type="submission" date="2021-02" db="EMBL/GenBank/DDBJ databases">
        <authorList>
            <person name="Nowell W R."/>
        </authorList>
    </citation>
    <scope>NUCLEOTIDE SEQUENCE</scope>
    <source>
        <strain evidence="4">Ploen Becks lab</strain>
    </source>
</reference>
<dbReference type="AlphaFoldDB" id="A0A814EEM2"/>
<sequence>MPPKLSQSQLKELKDCFHLFDNDNSGTISTRELKKVCESLGLKVKDRELSQLMQLMDKDSSGSIDFNEFVNVMAEQFYRVPTPAELEAAFDHFDQDKSGYISEEELLLVMNRFKGNVNKADIQRMLQSVDKDKDNKINKKEFIAVILSNK</sequence>
<dbReference type="PROSITE" id="PS50222">
    <property type="entry name" value="EF_HAND_2"/>
    <property type="match status" value="4"/>
</dbReference>
<feature type="domain" description="EF-hand" evidence="3">
    <location>
        <begin position="8"/>
        <end position="43"/>
    </location>
</feature>
<evidence type="ECO:0000256" key="1">
    <source>
        <dbReference type="ARBA" id="ARBA00022737"/>
    </source>
</evidence>
<dbReference type="Pfam" id="PF13499">
    <property type="entry name" value="EF-hand_7"/>
    <property type="match status" value="2"/>
</dbReference>
<dbReference type="Gene3D" id="1.10.238.10">
    <property type="entry name" value="EF-hand"/>
    <property type="match status" value="2"/>
</dbReference>
<dbReference type="InterPro" id="IPR018247">
    <property type="entry name" value="EF_Hand_1_Ca_BS"/>
</dbReference>
<dbReference type="PANTHER" id="PTHR23048:SF59">
    <property type="entry name" value="EF-HAND SUPERFAMILY PROTEIN"/>
    <property type="match status" value="1"/>
</dbReference>
<dbReference type="SUPFAM" id="SSF47473">
    <property type="entry name" value="EF-hand"/>
    <property type="match status" value="1"/>
</dbReference>
<dbReference type="Proteomes" id="UP000663879">
    <property type="component" value="Unassembled WGS sequence"/>
</dbReference>
<organism evidence="4 5">
    <name type="scientific">Brachionus calyciflorus</name>
    <dbReference type="NCBI Taxonomy" id="104777"/>
    <lineage>
        <taxon>Eukaryota</taxon>
        <taxon>Metazoa</taxon>
        <taxon>Spiralia</taxon>
        <taxon>Gnathifera</taxon>
        <taxon>Rotifera</taxon>
        <taxon>Eurotatoria</taxon>
        <taxon>Monogononta</taxon>
        <taxon>Pseudotrocha</taxon>
        <taxon>Ploima</taxon>
        <taxon>Brachionidae</taxon>
        <taxon>Brachionus</taxon>
    </lineage>
</organism>
<dbReference type="GO" id="GO:0005509">
    <property type="term" value="F:calcium ion binding"/>
    <property type="evidence" value="ECO:0007669"/>
    <property type="project" value="InterPro"/>
</dbReference>
<protein>
    <recommendedName>
        <fullName evidence="3">EF-hand domain-containing protein</fullName>
    </recommendedName>
</protein>
<accession>A0A814EEM2</accession>
<gene>
    <name evidence="4" type="ORF">OXX778_LOCUS14712</name>
</gene>
<dbReference type="CDD" id="cd00051">
    <property type="entry name" value="EFh"/>
    <property type="match status" value="2"/>
</dbReference>
<keyword evidence="2" id="KW-0106">Calcium</keyword>
<evidence type="ECO:0000313" key="4">
    <source>
        <dbReference type="EMBL" id="CAF0966943.1"/>
    </source>
</evidence>
<evidence type="ECO:0000313" key="5">
    <source>
        <dbReference type="Proteomes" id="UP000663879"/>
    </source>
</evidence>
<dbReference type="InterPro" id="IPR002048">
    <property type="entry name" value="EF_hand_dom"/>
</dbReference>
<evidence type="ECO:0000256" key="2">
    <source>
        <dbReference type="ARBA" id="ARBA00022837"/>
    </source>
</evidence>